<dbReference type="Pfam" id="PF10422">
    <property type="entry name" value="LRS4"/>
    <property type="match status" value="1"/>
</dbReference>
<dbReference type="OrthoDB" id="4058956at2759"/>
<feature type="compositionally biased region" description="Acidic residues" evidence="2">
    <location>
        <begin position="204"/>
        <end position="213"/>
    </location>
</feature>
<feature type="region of interest" description="Disordered" evidence="2">
    <location>
        <begin position="196"/>
        <end position="251"/>
    </location>
</feature>
<dbReference type="AlphaFoldDB" id="A0A1G4KMF0"/>
<feature type="compositionally biased region" description="Basic and acidic residues" evidence="2">
    <location>
        <begin position="242"/>
        <end position="251"/>
    </location>
</feature>
<name>A0A1G4KMF0_9SACH</name>
<feature type="region of interest" description="Disordered" evidence="2">
    <location>
        <begin position="136"/>
        <end position="160"/>
    </location>
</feature>
<dbReference type="EMBL" id="LT598447">
    <property type="protein sequence ID" value="SCV05664.1"/>
    <property type="molecule type" value="Genomic_DNA"/>
</dbReference>
<evidence type="ECO:0000256" key="1">
    <source>
        <dbReference type="SAM" id="Coils"/>
    </source>
</evidence>
<evidence type="ECO:0000256" key="2">
    <source>
        <dbReference type="SAM" id="MobiDB-lite"/>
    </source>
</evidence>
<organism evidence="3 4">
    <name type="scientific">Lachancea nothofagi CBS 11611</name>
    <dbReference type="NCBI Taxonomy" id="1266666"/>
    <lineage>
        <taxon>Eukaryota</taxon>
        <taxon>Fungi</taxon>
        <taxon>Dikarya</taxon>
        <taxon>Ascomycota</taxon>
        <taxon>Saccharomycotina</taxon>
        <taxon>Saccharomycetes</taxon>
        <taxon>Saccharomycetales</taxon>
        <taxon>Saccharomycetaceae</taxon>
        <taxon>Lachancea</taxon>
    </lineage>
</organism>
<dbReference type="Proteomes" id="UP000189911">
    <property type="component" value="Chromosome H"/>
</dbReference>
<proteinExistence type="predicted"/>
<evidence type="ECO:0000313" key="3">
    <source>
        <dbReference type="EMBL" id="SCV05664.1"/>
    </source>
</evidence>
<gene>
    <name evidence="3" type="ORF">LANO_0H12464G</name>
</gene>
<feature type="compositionally biased region" description="Basic residues" evidence="2">
    <location>
        <begin position="230"/>
        <end position="241"/>
    </location>
</feature>
<feature type="compositionally biased region" description="Polar residues" evidence="2">
    <location>
        <begin position="143"/>
        <end position="159"/>
    </location>
</feature>
<feature type="coiled-coil region" evidence="1">
    <location>
        <begin position="56"/>
        <end position="94"/>
    </location>
</feature>
<keyword evidence="4" id="KW-1185">Reference proteome</keyword>
<evidence type="ECO:0000313" key="4">
    <source>
        <dbReference type="Proteomes" id="UP000189911"/>
    </source>
</evidence>
<dbReference type="InterPro" id="IPR018479">
    <property type="entry name" value="Lrs4/Mde4"/>
</dbReference>
<reference evidence="4" key="1">
    <citation type="submission" date="2016-03" db="EMBL/GenBank/DDBJ databases">
        <authorList>
            <person name="Devillers Hugo."/>
        </authorList>
    </citation>
    <scope>NUCLEOTIDE SEQUENCE [LARGE SCALE GENOMIC DNA]</scope>
</reference>
<accession>A0A1G4KMF0</accession>
<keyword evidence="1" id="KW-0175">Coiled coil</keyword>
<protein>
    <submittedName>
        <fullName evidence="3">LANO_0H12464g1_1</fullName>
    </submittedName>
</protein>
<sequence>MSTVLQLLTNYYEAVIESDRIYHENVNGGRLKFDSGDVVQKDSMLVKETISLRRQIAQLATECNLLKQENEKHKQLHKTQLALLESKLENARKLAPKPKCTTPDNGEEHRKEVHLLSPINKKSHEMVLEHGRVSKLSGATKMSPASQNEGLRNAISKNKPTLFDDDTNEFAENSHEASFLTSIKDKNKLANIVLPKESIASSSDAEDDNNVNDDNERHDANKNRETSRATQKKRRLIKKRIQRADTDSEST</sequence>
<feature type="compositionally biased region" description="Basic and acidic residues" evidence="2">
    <location>
        <begin position="214"/>
        <end position="227"/>
    </location>
</feature>